<keyword evidence="1" id="KW-0812">Transmembrane</keyword>
<keyword evidence="1" id="KW-0472">Membrane</keyword>
<evidence type="ECO:0000256" key="1">
    <source>
        <dbReference type="SAM" id="Phobius"/>
    </source>
</evidence>
<keyword evidence="3" id="KW-1185">Reference proteome</keyword>
<feature type="transmembrane region" description="Helical" evidence="1">
    <location>
        <begin position="163"/>
        <end position="186"/>
    </location>
</feature>
<reference evidence="2 3" key="1">
    <citation type="submission" date="2020-08" db="EMBL/GenBank/DDBJ databases">
        <title>Genome sequence of Nocardioides mesophilus KACC 16243T.</title>
        <authorList>
            <person name="Hyun D.-W."/>
            <person name="Bae J.-W."/>
        </authorList>
    </citation>
    <scope>NUCLEOTIDE SEQUENCE [LARGE SCALE GENOMIC DNA]</scope>
    <source>
        <strain evidence="2 3">KACC 16243</strain>
    </source>
</reference>
<feature type="transmembrane region" description="Helical" evidence="1">
    <location>
        <begin position="206"/>
        <end position="225"/>
    </location>
</feature>
<feature type="transmembrane region" description="Helical" evidence="1">
    <location>
        <begin position="68"/>
        <end position="89"/>
    </location>
</feature>
<accession>A0A7G9RBR9</accession>
<protein>
    <submittedName>
        <fullName evidence="2">DUF554 domain-containing protein</fullName>
    </submittedName>
</protein>
<dbReference type="Proteomes" id="UP000515947">
    <property type="component" value="Chromosome"/>
</dbReference>
<name>A0A7G9RBR9_9ACTN</name>
<dbReference type="EMBL" id="CP060713">
    <property type="protein sequence ID" value="QNN53044.1"/>
    <property type="molecule type" value="Genomic_DNA"/>
</dbReference>
<dbReference type="AlphaFoldDB" id="A0A7G9RBR9"/>
<sequence length="253" mass="25335">MFPGAGTLVNVVAVLVGTLLGVLLGHRLPNRTREVVTDALGLVTLLIAASAATAVGDRALTDAVGSSAPTLIVLGALLLGGVAGSLLGIEDGLERFGSWLQRRLRGHLSGEGAASVDRQRFIEAFVTASLVFCVGPLTVLGSLNDGLGNGADQLYLKSALDGFASIAFAASLGWGVGASVLALIAVQGSLTVLGAVLGDVLPAAHVAALTATGGLMLVGVALRLLRIKQLPVGDLLPGLVLAPALTAAVIAFR</sequence>
<evidence type="ECO:0000313" key="3">
    <source>
        <dbReference type="Proteomes" id="UP000515947"/>
    </source>
</evidence>
<feature type="transmembrane region" description="Helical" evidence="1">
    <location>
        <begin position="36"/>
        <end position="56"/>
    </location>
</feature>
<dbReference type="RefSeq" id="WP_187578886.1">
    <property type="nucleotide sequence ID" value="NZ_CP060713.1"/>
</dbReference>
<feature type="transmembrane region" description="Helical" evidence="1">
    <location>
        <begin position="6"/>
        <end position="24"/>
    </location>
</feature>
<evidence type="ECO:0000313" key="2">
    <source>
        <dbReference type="EMBL" id="QNN53044.1"/>
    </source>
</evidence>
<keyword evidence="1" id="KW-1133">Transmembrane helix</keyword>
<proteinExistence type="predicted"/>
<dbReference type="InterPro" id="IPR007563">
    <property type="entry name" value="DUF554"/>
</dbReference>
<dbReference type="Pfam" id="PF04474">
    <property type="entry name" value="DUF554"/>
    <property type="match status" value="1"/>
</dbReference>
<dbReference type="PANTHER" id="PTHR36111:SF2">
    <property type="entry name" value="INNER MEMBRANE PROTEIN"/>
    <property type="match status" value="1"/>
</dbReference>
<gene>
    <name evidence="2" type="ORF">H9L09_00610</name>
</gene>
<feature type="transmembrane region" description="Helical" evidence="1">
    <location>
        <begin position="232"/>
        <end position="252"/>
    </location>
</feature>
<dbReference type="PANTHER" id="PTHR36111">
    <property type="entry name" value="INNER MEMBRANE PROTEIN-RELATED"/>
    <property type="match status" value="1"/>
</dbReference>
<dbReference type="KEGG" id="nmes:H9L09_00610"/>
<organism evidence="2 3">
    <name type="scientific">Nocardioides mesophilus</name>
    <dbReference type="NCBI Taxonomy" id="433659"/>
    <lineage>
        <taxon>Bacteria</taxon>
        <taxon>Bacillati</taxon>
        <taxon>Actinomycetota</taxon>
        <taxon>Actinomycetes</taxon>
        <taxon>Propionibacteriales</taxon>
        <taxon>Nocardioidaceae</taxon>
        <taxon>Nocardioides</taxon>
    </lineage>
</organism>